<comment type="caution">
    <text evidence="1">The sequence shown here is derived from an EMBL/GenBank/DDBJ whole genome shotgun (WGS) entry which is preliminary data.</text>
</comment>
<reference evidence="1 2" key="1">
    <citation type="journal article" date="2015" name="Genome Biol. Evol.">
        <title>Comparative Genomics of a Bacterivorous Green Alga Reveals Evolutionary Causalities and Consequences of Phago-Mixotrophic Mode of Nutrition.</title>
        <authorList>
            <person name="Burns J.A."/>
            <person name="Paasch A."/>
            <person name="Narechania A."/>
            <person name="Kim E."/>
        </authorList>
    </citation>
    <scope>NUCLEOTIDE SEQUENCE [LARGE SCALE GENOMIC DNA]</scope>
    <source>
        <strain evidence="1 2">PLY_AMNH</strain>
    </source>
</reference>
<organism evidence="1 2">
    <name type="scientific">Cymbomonas tetramitiformis</name>
    <dbReference type="NCBI Taxonomy" id="36881"/>
    <lineage>
        <taxon>Eukaryota</taxon>
        <taxon>Viridiplantae</taxon>
        <taxon>Chlorophyta</taxon>
        <taxon>Pyramimonadophyceae</taxon>
        <taxon>Pyramimonadales</taxon>
        <taxon>Pyramimonadaceae</taxon>
        <taxon>Cymbomonas</taxon>
    </lineage>
</organism>
<proteinExistence type="predicted"/>
<name>A0AAE0L833_9CHLO</name>
<dbReference type="AlphaFoldDB" id="A0AAE0L833"/>
<keyword evidence="2" id="KW-1185">Reference proteome</keyword>
<dbReference type="Proteomes" id="UP001190700">
    <property type="component" value="Unassembled WGS sequence"/>
</dbReference>
<evidence type="ECO:0000313" key="1">
    <source>
        <dbReference type="EMBL" id="KAK3275239.1"/>
    </source>
</evidence>
<dbReference type="EMBL" id="LGRX02007336">
    <property type="protein sequence ID" value="KAK3275239.1"/>
    <property type="molecule type" value="Genomic_DNA"/>
</dbReference>
<gene>
    <name evidence="1" type="ORF">CYMTET_16622</name>
</gene>
<sequence length="95" mass="10141">MSADPIWVVAPKLSDGGVPWQSADPVWVVALAQLECLQATGHLIAHKPIVHNPNRVGGNPQDTPPPLTCTPLMLALDLLPLSSAMLVHQAETFSF</sequence>
<accession>A0AAE0L833</accession>
<protein>
    <submittedName>
        <fullName evidence="1">Uncharacterized protein</fullName>
    </submittedName>
</protein>
<evidence type="ECO:0000313" key="2">
    <source>
        <dbReference type="Proteomes" id="UP001190700"/>
    </source>
</evidence>